<dbReference type="Gene3D" id="3.30.1240.10">
    <property type="match status" value="1"/>
</dbReference>
<dbReference type="GO" id="GO:0016791">
    <property type="term" value="F:phosphatase activity"/>
    <property type="evidence" value="ECO:0007669"/>
    <property type="project" value="UniProtKB-ARBA"/>
</dbReference>
<dbReference type="InterPro" id="IPR036412">
    <property type="entry name" value="HAD-like_sf"/>
</dbReference>
<dbReference type="Proteomes" id="UP000190973">
    <property type="component" value="Unassembled WGS sequence"/>
</dbReference>
<dbReference type="CDD" id="cd07516">
    <property type="entry name" value="HAD_Pase"/>
    <property type="match status" value="1"/>
</dbReference>
<dbReference type="InterPro" id="IPR023214">
    <property type="entry name" value="HAD_sf"/>
</dbReference>
<reference evidence="1 2" key="1">
    <citation type="submission" date="2016-05" db="EMBL/GenBank/DDBJ databases">
        <title>Microbial solvent formation.</title>
        <authorList>
            <person name="Poehlein A."/>
            <person name="Montoya Solano J.D."/>
            <person name="Flitsch S."/>
            <person name="Krabben P."/>
            <person name="Duerre P."/>
            <person name="Daniel R."/>
        </authorList>
    </citation>
    <scope>NUCLEOTIDE SEQUENCE [LARGE SCALE GENOMIC DNA]</scope>
    <source>
        <strain evidence="1 2">DSM 53</strain>
    </source>
</reference>
<dbReference type="AlphaFoldDB" id="A0A1S8RDI0"/>
<dbReference type="SFLD" id="SFLDG01140">
    <property type="entry name" value="C2.B:_Phosphomannomutase_and_P"/>
    <property type="match status" value="1"/>
</dbReference>
<organism evidence="1 2">
    <name type="scientific">Clostridium beijerinckii</name>
    <name type="common">Clostridium MP</name>
    <dbReference type="NCBI Taxonomy" id="1520"/>
    <lineage>
        <taxon>Bacteria</taxon>
        <taxon>Bacillati</taxon>
        <taxon>Bacillota</taxon>
        <taxon>Clostridia</taxon>
        <taxon>Eubacteriales</taxon>
        <taxon>Clostridiaceae</taxon>
        <taxon>Clostridium</taxon>
    </lineage>
</organism>
<proteinExistence type="predicted"/>
<dbReference type="Gene3D" id="3.40.50.1000">
    <property type="entry name" value="HAD superfamily/HAD-like"/>
    <property type="match status" value="1"/>
</dbReference>
<dbReference type="NCBIfam" id="TIGR00099">
    <property type="entry name" value="Cof-subfamily"/>
    <property type="match status" value="1"/>
</dbReference>
<protein>
    <submittedName>
        <fullName evidence="1">Putative phosphatase YwpJ</fullName>
        <ecNumber evidence="1">3.1.3.-</ecNumber>
    </submittedName>
</protein>
<dbReference type="SUPFAM" id="SSF56784">
    <property type="entry name" value="HAD-like"/>
    <property type="match status" value="1"/>
</dbReference>
<dbReference type="Pfam" id="PF08282">
    <property type="entry name" value="Hydrolase_3"/>
    <property type="match status" value="1"/>
</dbReference>
<dbReference type="PANTHER" id="PTHR10000:SF55">
    <property type="entry name" value="5-AMINO-6-(5-PHOSPHO-D-RIBITYLAMINO)URACIL PHOSPHATASE YCSE"/>
    <property type="match status" value="1"/>
</dbReference>
<dbReference type="NCBIfam" id="TIGR01484">
    <property type="entry name" value="HAD-SF-IIB"/>
    <property type="match status" value="1"/>
</dbReference>
<comment type="caution">
    <text evidence="1">The sequence shown here is derived from an EMBL/GenBank/DDBJ whole genome shotgun (WGS) entry which is preliminary data.</text>
</comment>
<dbReference type="GO" id="GO:0005829">
    <property type="term" value="C:cytosol"/>
    <property type="evidence" value="ECO:0007669"/>
    <property type="project" value="TreeGrafter"/>
</dbReference>
<gene>
    <name evidence="1" type="primary">ywpJ_6</name>
    <name evidence="1" type="ORF">CLBCK_50720</name>
</gene>
<dbReference type="EMBL" id="LZZI01000278">
    <property type="protein sequence ID" value="OOM51264.1"/>
    <property type="molecule type" value="Genomic_DNA"/>
</dbReference>
<evidence type="ECO:0000313" key="1">
    <source>
        <dbReference type="EMBL" id="OOM51264.1"/>
    </source>
</evidence>
<keyword evidence="1" id="KW-0378">Hydrolase</keyword>
<sequence length="287" mass="32240">MIKLIASDMDGTLLNSDHRISKGNLEAIKKAQEMGIHFTIATGRIYGDVEPFLKKHGIECECILMNGAEYRDKYGNLLETIDIDKNKAAEIFDMMKNNDISLEIFTSCGLYALGTKEQALVQTAYRVQAFNPGTSFEEAIEIAKKHNHFTEVNYITDLETFLKSDIKIGKFNGFYSNEETTKKIKKMLESIGGLMVESTFNNKNVEINNINAQKGFILAKVAQRMGIKKDEVMVVGDSFNDYSMFTEFTESFAMENSAPEIKKVAKYMTDTNDNDGVAKAIYIALSL</sequence>
<name>A0A1S8RDI0_CLOBE</name>
<dbReference type="PROSITE" id="PS01228">
    <property type="entry name" value="COF_1"/>
    <property type="match status" value="1"/>
</dbReference>
<accession>A0A1S8RDI0</accession>
<dbReference type="SFLD" id="SFLDS00003">
    <property type="entry name" value="Haloacid_Dehalogenase"/>
    <property type="match status" value="1"/>
</dbReference>
<dbReference type="GO" id="GO:0000287">
    <property type="term" value="F:magnesium ion binding"/>
    <property type="evidence" value="ECO:0007669"/>
    <property type="project" value="TreeGrafter"/>
</dbReference>
<evidence type="ECO:0000313" key="2">
    <source>
        <dbReference type="Proteomes" id="UP000190973"/>
    </source>
</evidence>
<dbReference type="PANTHER" id="PTHR10000">
    <property type="entry name" value="PHOSPHOSERINE PHOSPHATASE"/>
    <property type="match status" value="1"/>
</dbReference>
<dbReference type="RefSeq" id="WP_077841194.1">
    <property type="nucleotide sequence ID" value="NZ_JABTAE010000001.1"/>
</dbReference>
<dbReference type="EC" id="3.1.3.-" evidence="1"/>
<dbReference type="InterPro" id="IPR006379">
    <property type="entry name" value="HAD-SF_hydro_IIB"/>
</dbReference>
<dbReference type="InterPro" id="IPR000150">
    <property type="entry name" value="Cof"/>
</dbReference>